<keyword evidence="10" id="KW-1185">Reference proteome</keyword>
<keyword evidence="4 7" id="KW-0808">Transferase</keyword>
<keyword evidence="9" id="KW-0456">Lyase</keyword>
<evidence type="ECO:0000313" key="10">
    <source>
        <dbReference type="Proteomes" id="UP000008204"/>
    </source>
</evidence>
<dbReference type="EC" id="2.5.1.129" evidence="7"/>
<accession>B7K2X8</accession>
<dbReference type="eggNOG" id="COG0163">
    <property type="taxonomic scope" value="Bacteria"/>
</dbReference>
<evidence type="ECO:0000256" key="3">
    <source>
        <dbReference type="ARBA" id="ARBA00022643"/>
    </source>
</evidence>
<proteinExistence type="inferred from homology"/>
<evidence type="ECO:0000259" key="8">
    <source>
        <dbReference type="Pfam" id="PF02441"/>
    </source>
</evidence>
<feature type="binding site" evidence="7">
    <location>
        <begin position="22"/>
        <end position="24"/>
    </location>
    <ligand>
        <name>FMN</name>
        <dbReference type="ChEBI" id="CHEBI:58210"/>
    </ligand>
</feature>
<comment type="function">
    <text evidence="7">Flavin prenyltransferase that catalyzes the synthesis of the prenylated FMN cofactor (prenyl-FMN) for 4-hydroxy-3-polyprenylbenzoic acid decarboxylase UbiD. The prenyltransferase is metal-independent and links a dimethylallyl moiety from dimethylallyl monophosphate (DMAP) to the flavin N5 and C6 atoms of FMN.</text>
</comment>
<dbReference type="PANTHER" id="PTHR43374">
    <property type="entry name" value="FLAVIN PRENYLTRANSFERASE"/>
    <property type="match status" value="1"/>
</dbReference>
<sequence length="218" mass="24174">MRQEDAQFQHSPIKPLILGVSGASGLIYAVRALKFLLEADYTIELVASKATYMVWQAEQAIRMPPEPDEQALFWREQAGVSTQGKLHCHRWGDVGATIASGSFRTLGMIILPCSMSTVAKLATGLSSDLLERAADVQIKEGRPLVIVPRETPLSLIHLRNLTTLAETGVRIVPAIPAWYHNPQTIEDLVDFVVARTLDQLDIDCIPLNRWQGHNRGEN</sequence>
<comment type="catalytic activity">
    <reaction evidence="5 7">
        <text>dimethylallyl phosphate + FMNH2 = prenylated FMNH2 + phosphate</text>
        <dbReference type="Rhea" id="RHEA:37743"/>
        <dbReference type="ChEBI" id="CHEBI:43474"/>
        <dbReference type="ChEBI" id="CHEBI:57618"/>
        <dbReference type="ChEBI" id="CHEBI:87467"/>
        <dbReference type="ChEBI" id="CHEBI:88052"/>
        <dbReference type="EC" id="2.5.1.129"/>
    </reaction>
</comment>
<evidence type="ECO:0000256" key="4">
    <source>
        <dbReference type="ARBA" id="ARBA00022679"/>
    </source>
</evidence>
<reference evidence="10" key="1">
    <citation type="journal article" date="2011" name="MBio">
        <title>Novel metabolic attributes of the genus Cyanothece, comprising a group of unicellular nitrogen-fixing Cyanobacteria.</title>
        <authorList>
            <person name="Bandyopadhyay A."/>
            <person name="Elvitigala T."/>
            <person name="Welsh E."/>
            <person name="Stockel J."/>
            <person name="Liberton M."/>
            <person name="Min H."/>
            <person name="Sherman L.A."/>
            <person name="Pakrasi H.B."/>
        </authorList>
    </citation>
    <scope>NUCLEOTIDE SEQUENCE [LARGE SCALE GENOMIC DNA]</scope>
    <source>
        <strain evidence="10">PCC 8801</strain>
    </source>
</reference>
<keyword evidence="2 7" id="KW-0285">Flavoprotein</keyword>
<feature type="domain" description="Flavoprotein" evidence="8">
    <location>
        <begin position="15"/>
        <end position="200"/>
    </location>
</feature>
<dbReference type="Gene3D" id="3.40.50.1950">
    <property type="entry name" value="Flavin prenyltransferase-like"/>
    <property type="match status" value="1"/>
</dbReference>
<evidence type="ECO:0000256" key="2">
    <source>
        <dbReference type="ARBA" id="ARBA00022630"/>
    </source>
</evidence>
<keyword evidence="1 7" id="KW-0637">Prenyltransferase</keyword>
<dbReference type="STRING" id="41431.PCC8801_3724"/>
<dbReference type="SUPFAM" id="SSF52507">
    <property type="entry name" value="Homo-oligomeric flavin-containing Cys decarboxylases, HFCD"/>
    <property type="match status" value="1"/>
</dbReference>
<evidence type="ECO:0000313" key="9">
    <source>
        <dbReference type="EMBL" id="ACK67679.1"/>
    </source>
</evidence>
<keyword evidence="3 7" id="KW-0288">FMN</keyword>
<protein>
    <recommendedName>
        <fullName evidence="7">Flavin prenyltransferase UbiX</fullName>
        <ecNumber evidence="7">2.5.1.129</ecNumber>
    </recommendedName>
</protein>
<dbReference type="AlphaFoldDB" id="B7K2X8"/>
<dbReference type="PANTHER" id="PTHR43374:SF1">
    <property type="entry name" value="FLAVIN PRENYLTRANSFERASE PAD1, MITOCHONDRIAL"/>
    <property type="match status" value="1"/>
</dbReference>
<dbReference type="KEGG" id="cyp:PCC8801_3724"/>
<dbReference type="InterPro" id="IPR004507">
    <property type="entry name" value="UbiX-like"/>
</dbReference>
<comment type="similarity">
    <text evidence="6 7">Belongs to the UbiX/PAD1 family.</text>
</comment>
<dbReference type="GO" id="GO:0106141">
    <property type="term" value="F:flavin prenyltransferase activity"/>
    <property type="evidence" value="ECO:0007669"/>
    <property type="project" value="UniProtKB-EC"/>
</dbReference>
<evidence type="ECO:0000256" key="1">
    <source>
        <dbReference type="ARBA" id="ARBA00022602"/>
    </source>
</evidence>
<evidence type="ECO:0000256" key="7">
    <source>
        <dbReference type="HAMAP-Rule" id="MF_01984"/>
    </source>
</evidence>
<dbReference type="NCBIfam" id="NF004685">
    <property type="entry name" value="PRK06029.1"/>
    <property type="match status" value="1"/>
</dbReference>
<dbReference type="EMBL" id="CP001287">
    <property type="protein sequence ID" value="ACK67679.1"/>
    <property type="molecule type" value="Genomic_DNA"/>
</dbReference>
<dbReference type="InterPro" id="IPR036551">
    <property type="entry name" value="Flavin_trans-like"/>
</dbReference>
<dbReference type="HAMAP" id="MF_01984">
    <property type="entry name" value="ubiX_pad"/>
    <property type="match status" value="1"/>
</dbReference>
<dbReference type="GO" id="GO:0016831">
    <property type="term" value="F:carboxy-lyase activity"/>
    <property type="evidence" value="ECO:0007669"/>
    <property type="project" value="TreeGrafter"/>
</dbReference>
<feature type="binding site" evidence="7">
    <location>
        <position position="48"/>
    </location>
    <ligand>
        <name>FMN</name>
        <dbReference type="ChEBI" id="CHEBI:58210"/>
    </ligand>
</feature>
<dbReference type="FunFam" id="3.40.50.1950:FF:000001">
    <property type="entry name" value="Flavin prenyltransferase UbiX"/>
    <property type="match status" value="1"/>
</dbReference>
<feature type="binding site" evidence="7">
    <location>
        <begin position="114"/>
        <end position="117"/>
    </location>
    <ligand>
        <name>FMN</name>
        <dbReference type="ChEBI" id="CHEBI:58210"/>
    </ligand>
</feature>
<dbReference type="Proteomes" id="UP000008204">
    <property type="component" value="Chromosome"/>
</dbReference>
<feature type="binding site" evidence="7">
    <location>
        <position position="179"/>
    </location>
    <ligand>
        <name>dimethylallyl phosphate</name>
        <dbReference type="ChEBI" id="CHEBI:88052"/>
    </ligand>
</feature>
<organism evidence="9 10">
    <name type="scientific">Rippkaea orientalis (strain PCC 8801 / RF-1)</name>
    <name type="common">Cyanothece sp. (strain PCC 8801)</name>
    <dbReference type="NCBI Taxonomy" id="41431"/>
    <lineage>
        <taxon>Bacteria</taxon>
        <taxon>Bacillati</taxon>
        <taxon>Cyanobacteriota</taxon>
        <taxon>Cyanophyceae</taxon>
        <taxon>Oscillatoriophycideae</taxon>
        <taxon>Chroococcales</taxon>
        <taxon>Aphanothecaceae</taxon>
        <taxon>Rippkaea</taxon>
        <taxon>Rippkaea orientalis</taxon>
    </lineage>
</organism>
<comment type="caution">
    <text evidence="7">Lacks conserved residue(s) required for the propagation of feature annotation.</text>
</comment>
<dbReference type="InterPro" id="IPR003382">
    <property type="entry name" value="Flavoprotein"/>
</dbReference>
<gene>
    <name evidence="7" type="primary">ubiX</name>
    <name evidence="9" type="ordered locus">PCC8801_3724</name>
</gene>
<evidence type="ECO:0000256" key="5">
    <source>
        <dbReference type="ARBA" id="ARBA00050612"/>
    </source>
</evidence>
<dbReference type="HOGENOM" id="CLU_074522_0_1_3"/>
<feature type="binding site" evidence="7">
    <location>
        <position position="149"/>
    </location>
    <ligand>
        <name>FMN</name>
        <dbReference type="ChEBI" id="CHEBI:58210"/>
    </ligand>
</feature>
<feature type="binding site" evidence="7">
    <location>
        <position position="195"/>
    </location>
    <ligand>
        <name>dimethylallyl phosphate</name>
        <dbReference type="ChEBI" id="CHEBI:88052"/>
    </ligand>
</feature>
<dbReference type="RefSeq" id="WP_012596937.1">
    <property type="nucleotide sequence ID" value="NC_011726.1"/>
</dbReference>
<dbReference type="Pfam" id="PF02441">
    <property type="entry name" value="Flavoprotein"/>
    <property type="match status" value="1"/>
</dbReference>
<evidence type="ECO:0000256" key="6">
    <source>
        <dbReference type="ARBA" id="ARBA00060793"/>
    </source>
</evidence>
<name>B7K2X8_RIPO1</name>
<dbReference type="NCBIfam" id="TIGR00421">
    <property type="entry name" value="ubiX_pad"/>
    <property type="match status" value="1"/>
</dbReference>